<feature type="domain" description="Transglutaminase-like" evidence="3">
    <location>
        <begin position="486"/>
        <end position="557"/>
    </location>
</feature>
<gene>
    <name evidence="4" type="ORF">FE697_007730</name>
</gene>
<feature type="transmembrane region" description="Helical" evidence="2">
    <location>
        <begin position="68"/>
        <end position="89"/>
    </location>
</feature>
<dbReference type="InterPro" id="IPR002931">
    <property type="entry name" value="Transglutaminase-like"/>
</dbReference>
<dbReference type="Proteomes" id="UP000307768">
    <property type="component" value="Unassembled WGS sequence"/>
</dbReference>
<feature type="region of interest" description="Disordered" evidence="1">
    <location>
        <begin position="559"/>
        <end position="611"/>
    </location>
</feature>
<sequence length="770" mass="80494">MSARMLHPFWVATWVWLLAVAVGATFVPLTVDSGFLPEGALGAAVVLAAGASARAVRGSRTIVTTVEGVVAVCWLTFAYGGGTGLAGVIPTPATLERAQAIGAATYTHAQRYAAPVPDLDSLTATLATLVVVLALVIDVLAVELRWTPSLGLVVLAVMMIPATLLAGDVRPGVFVIGAAAYAGLLVVTRHDDARSWGPQVPGVGVGSADPLDTAVAHLRGAIPAIGIGLGAIAVALVVPLLAPAASQDLFSGGGDGSGSGNGSGLANPILDMRRNLRGQSNDVMVTVQAEPGTPAPRYLRLATLQTVGERGWSLGDRVGAGQQLGDDLPAIPGLNPGVRTSTLRYAAAVAPGFDSFWLPHIYAPTALRVDDPEGIEINRSMLDITRTGRLGSFAGETYGFDAQIVRPTESELRIAPASTLTMSAFVELPAATPDVVQERAEEVTAGATNDFDRVEALQRWFRRDGGFEYSLEAGSGSGMETIESFLTDDRVGYCEQFATAMAMMARSLGIPARVSIGFLAGEPGRAPRSWQFRGTDMHAWPEIYFAGIGWVGFEPTPGGNGYTPPQFAAGTTEEEAVPSPTAAPTARATESPAGSEARGDSTSASDESGGTRSWRPLVLVLAALTLIGLVVPGTVRGVRRRGRSARHDDPAAAVEDAWAEVRDTAADFGIGWTEGASPRSATAPLRTRLADDASAVDDLDTLVSAVELLRYAPAYEPEDLSAVVGRLRTAMAATASRRRRVAAWALPRSVLVPVDRRTTAQEDQVLTLQE</sequence>
<dbReference type="AlphaFoldDB" id="A0A5Q6RZN5"/>
<evidence type="ECO:0000256" key="2">
    <source>
        <dbReference type="SAM" id="Phobius"/>
    </source>
</evidence>
<dbReference type="Pfam" id="PF11992">
    <property type="entry name" value="TgpA_N"/>
    <property type="match status" value="1"/>
</dbReference>
<dbReference type="Gene3D" id="3.10.620.30">
    <property type="match status" value="1"/>
</dbReference>
<organism evidence="4 5">
    <name type="scientific">Mumia zhuanghuii</name>
    <dbReference type="NCBI Taxonomy" id="2585211"/>
    <lineage>
        <taxon>Bacteria</taxon>
        <taxon>Bacillati</taxon>
        <taxon>Actinomycetota</taxon>
        <taxon>Actinomycetes</taxon>
        <taxon>Propionibacteriales</taxon>
        <taxon>Nocardioidaceae</taxon>
        <taxon>Mumia</taxon>
    </lineage>
</organism>
<protein>
    <recommendedName>
        <fullName evidence="3">Transglutaminase-like domain-containing protein</fullName>
    </recommendedName>
</protein>
<keyword evidence="2" id="KW-0472">Membrane</keyword>
<feature type="compositionally biased region" description="Low complexity" evidence="1">
    <location>
        <begin position="577"/>
        <end position="593"/>
    </location>
</feature>
<comment type="caution">
    <text evidence="4">The sequence shown here is derived from an EMBL/GenBank/DDBJ whole genome shotgun (WGS) entry which is preliminary data.</text>
</comment>
<accession>A0A5Q6RZN5</accession>
<dbReference type="Pfam" id="PF01841">
    <property type="entry name" value="Transglut_core"/>
    <property type="match status" value="1"/>
</dbReference>
<feature type="transmembrane region" description="Helical" evidence="2">
    <location>
        <begin position="172"/>
        <end position="188"/>
    </location>
</feature>
<feature type="compositionally biased region" description="Polar residues" evidence="1">
    <location>
        <begin position="600"/>
        <end position="611"/>
    </location>
</feature>
<feature type="transmembrane region" description="Helical" evidence="2">
    <location>
        <begin position="39"/>
        <end position="56"/>
    </location>
</feature>
<evidence type="ECO:0000313" key="5">
    <source>
        <dbReference type="Proteomes" id="UP000307768"/>
    </source>
</evidence>
<dbReference type="InterPro" id="IPR038765">
    <property type="entry name" value="Papain-like_cys_pep_sf"/>
</dbReference>
<feature type="transmembrane region" description="Helical" evidence="2">
    <location>
        <begin position="221"/>
        <end position="242"/>
    </location>
</feature>
<feature type="transmembrane region" description="Helical" evidence="2">
    <location>
        <begin position="149"/>
        <end position="166"/>
    </location>
</feature>
<dbReference type="InterPro" id="IPR021878">
    <property type="entry name" value="TgpA_N"/>
</dbReference>
<evidence type="ECO:0000259" key="3">
    <source>
        <dbReference type="SMART" id="SM00460"/>
    </source>
</evidence>
<reference evidence="4 5" key="1">
    <citation type="submission" date="2019-09" db="EMBL/GenBank/DDBJ databases">
        <title>Mumia zhuanghuii sp. nov. isolated from the intestinal contents of plateau pika (Ochotona curzoniae) in the Qinghai-Tibet plateau of China.</title>
        <authorList>
            <person name="Tian Z."/>
        </authorList>
    </citation>
    <scope>NUCLEOTIDE SEQUENCE [LARGE SCALE GENOMIC DNA]</scope>
    <source>
        <strain evidence="5">350</strain>
    </source>
</reference>
<evidence type="ECO:0000256" key="1">
    <source>
        <dbReference type="SAM" id="MobiDB-lite"/>
    </source>
</evidence>
<feature type="transmembrane region" description="Helical" evidence="2">
    <location>
        <begin position="122"/>
        <end position="142"/>
    </location>
</feature>
<dbReference type="InterPro" id="IPR052901">
    <property type="entry name" value="Bact_TGase-like"/>
</dbReference>
<name>A0A5Q6RZN5_9ACTN</name>
<keyword evidence="2" id="KW-0812">Transmembrane</keyword>
<keyword evidence="2" id="KW-1133">Transmembrane helix</keyword>
<dbReference type="OrthoDB" id="9804023at2"/>
<feature type="transmembrane region" description="Helical" evidence="2">
    <location>
        <begin position="614"/>
        <end position="635"/>
    </location>
</feature>
<dbReference type="PANTHER" id="PTHR42736">
    <property type="entry name" value="PROTEIN-GLUTAMINE GAMMA-GLUTAMYLTRANSFERASE"/>
    <property type="match status" value="1"/>
</dbReference>
<dbReference type="SMART" id="SM00460">
    <property type="entry name" value="TGc"/>
    <property type="match status" value="1"/>
</dbReference>
<dbReference type="SUPFAM" id="SSF54001">
    <property type="entry name" value="Cysteine proteinases"/>
    <property type="match status" value="1"/>
</dbReference>
<proteinExistence type="predicted"/>
<dbReference type="PANTHER" id="PTHR42736:SF1">
    <property type="entry name" value="PROTEIN-GLUTAMINE GAMMA-GLUTAMYLTRANSFERASE"/>
    <property type="match status" value="1"/>
</dbReference>
<evidence type="ECO:0000313" key="4">
    <source>
        <dbReference type="EMBL" id="KAA1423484.1"/>
    </source>
</evidence>
<dbReference type="EMBL" id="VDFQ02000002">
    <property type="protein sequence ID" value="KAA1423484.1"/>
    <property type="molecule type" value="Genomic_DNA"/>
</dbReference>